<dbReference type="PANTHER" id="PTHR35004">
    <property type="entry name" value="TRANSPOSASE RV3428C-RELATED"/>
    <property type="match status" value="1"/>
</dbReference>
<dbReference type="InterPro" id="IPR015378">
    <property type="entry name" value="Transposase-like_Mu_C"/>
</dbReference>
<feature type="compositionally biased region" description="Basic and acidic residues" evidence="1">
    <location>
        <begin position="430"/>
        <end position="444"/>
    </location>
</feature>
<dbReference type="InterPro" id="IPR001584">
    <property type="entry name" value="Integrase_cat-core"/>
</dbReference>
<feature type="region of interest" description="Disordered" evidence="1">
    <location>
        <begin position="423"/>
        <end position="444"/>
    </location>
</feature>
<comment type="caution">
    <text evidence="3">The sequence shown here is derived from an EMBL/GenBank/DDBJ whole genome shotgun (WGS) entry which is preliminary data.</text>
</comment>
<dbReference type="EMBL" id="JMCC02000266">
    <property type="protein sequence ID" value="KIG11533.1"/>
    <property type="molecule type" value="Genomic_DNA"/>
</dbReference>
<dbReference type="Proteomes" id="UP000031599">
    <property type="component" value="Unassembled WGS sequence"/>
</dbReference>
<organism evidence="3 4">
    <name type="scientific">Enhygromyxa salina</name>
    <dbReference type="NCBI Taxonomy" id="215803"/>
    <lineage>
        <taxon>Bacteria</taxon>
        <taxon>Pseudomonadati</taxon>
        <taxon>Myxococcota</taxon>
        <taxon>Polyangia</taxon>
        <taxon>Nannocystales</taxon>
        <taxon>Nannocystaceae</taxon>
        <taxon>Enhygromyxa</taxon>
    </lineage>
</organism>
<accession>A0A0C1ZLC0</accession>
<evidence type="ECO:0000313" key="3">
    <source>
        <dbReference type="EMBL" id="KIG11533.1"/>
    </source>
</evidence>
<dbReference type="PROSITE" id="PS50994">
    <property type="entry name" value="INTEGRASE"/>
    <property type="match status" value="1"/>
</dbReference>
<proteinExistence type="predicted"/>
<protein>
    <submittedName>
        <fullName evidence="3">Mobile element protein</fullName>
    </submittedName>
</protein>
<dbReference type="GO" id="GO:0015074">
    <property type="term" value="P:DNA integration"/>
    <property type="evidence" value="ECO:0007669"/>
    <property type="project" value="InterPro"/>
</dbReference>
<dbReference type="Pfam" id="PF09299">
    <property type="entry name" value="Mu-transpos_C"/>
    <property type="match status" value="1"/>
</dbReference>
<evidence type="ECO:0000313" key="4">
    <source>
        <dbReference type="Proteomes" id="UP000031599"/>
    </source>
</evidence>
<sequence>MNDDDRQKLTLWRYAILGPLVSVRLEHGDLRELFTEAATKHYEHPLRSELVQVSARTIETWYYRYHSVGLAGLAPQPRKDRGQPRELEPELVSLIIRAKREKPRRSIRRIIKILERARKAKPGELSRSTVHRILARTGISRRPTRTPKSERRSFILEHAGDLWVGDVKHGPRVIHDQRVRKSYSINIIDCATRFIVASRICLSECAVAHEGVLKEALRTYGRPRVYYVDRGAAYKSNSLGQICADLGIHRLLTFPGDPEPKGVIERWQQTWGAEFLDELPDHPLALADLQSKHWAWLAREYHAREHETTERAPLEHMLAEVANGQLRELPRDLNLDRVFWHRAKRKVRKNGTVRFGGQLLEVQAELVGKQVELRWDPNEPEQRPQVWVDGSFVCDTVELDLLANASRKRRVLQVEVAPPIEPTGLDPLGDLEREHYGASQGERR</sequence>
<dbReference type="PANTHER" id="PTHR35004:SF6">
    <property type="entry name" value="TRANSPOSASE"/>
    <property type="match status" value="1"/>
</dbReference>
<dbReference type="AlphaFoldDB" id="A0A0C1ZLC0"/>
<dbReference type="InterPro" id="IPR012337">
    <property type="entry name" value="RNaseH-like_sf"/>
</dbReference>
<feature type="domain" description="Integrase catalytic" evidence="2">
    <location>
        <begin position="143"/>
        <end position="321"/>
    </location>
</feature>
<dbReference type="SUPFAM" id="SSF53098">
    <property type="entry name" value="Ribonuclease H-like"/>
    <property type="match status" value="1"/>
</dbReference>
<dbReference type="Pfam" id="PF00665">
    <property type="entry name" value="rve"/>
    <property type="match status" value="1"/>
</dbReference>
<gene>
    <name evidence="3" type="ORF">DB30_03437</name>
</gene>
<dbReference type="RefSeq" id="WP_052559507.1">
    <property type="nucleotide sequence ID" value="NZ_JMCC02000266.1"/>
</dbReference>
<reference evidence="3 4" key="1">
    <citation type="submission" date="2014-12" db="EMBL/GenBank/DDBJ databases">
        <title>Genome assembly of Enhygromyxa salina DSM 15201.</title>
        <authorList>
            <person name="Sharma G."/>
            <person name="Subramanian S."/>
        </authorList>
    </citation>
    <scope>NUCLEOTIDE SEQUENCE [LARGE SCALE GENOMIC DNA]</scope>
    <source>
        <strain evidence="3 4">DSM 15201</strain>
    </source>
</reference>
<name>A0A0C1ZLC0_9BACT</name>
<dbReference type="GO" id="GO:0003676">
    <property type="term" value="F:nucleic acid binding"/>
    <property type="evidence" value="ECO:0007669"/>
    <property type="project" value="InterPro"/>
</dbReference>
<dbReference type="SUPFAM" id="SSF46689">
    <property type="entry name" value="Homeodomain-like"/>
    <property type="match status" value="1"/>
</dbReference>
<evidence type="ECO:0000256" key="1">
    <source>
        <dbReference type="SAM" id="MobiDB-lite"/>
    </source>
</evidence>
<dbReference type="Pfam" id="PF13565">
    <property type="entry name" value="HTH_32"/>
    <property type="match status" value="1"/>
</dbReference>
<dbReference type="InterPro" id="IPR036397">
    <property type="entry name" value="RNaseH_sf"/>
</dbReference>
<evidence type="ECO:0000259" key="2">
    <source>
        <dbReference type="PROSITE" id="PS50994"/>
    </source>
</evidence>
<dbReference type="Gene3D" id="3.30.420.10">
    <property type="entry name" value="Ribonuclease H-like superfamily/Ribonuclease H"/>
    <property type="match status" value="1"/>
</dbReference>
<dbReference type="InterPro" id="IPR009057">
    <property type="entry name" value="Homeodomain-like_sf"/>
</dbReference>